<accession>A0AA48GT21</accession>
<dbReference type="GO" id="GO:0005829">
    <property type="term" value="C:cytosol"/>
    <property type="evidence" value="ECO:0007669"/>
    <property type="project" value="TreeGrafter"/>
</dbReference>
<feature type="binding site" evidence="1">
    <location>
        <position position="6"/>
    </location>
    <ligand>
        <name>a divalent metal cation</name>
        <dbReference type="ChEBI" id="CHEBI:60240"/>
        <label>1</label>
    </ligand>
</feature>
<feature type="binding site" evidence="1">
    <location>
        <position position="90"/>
    </location>
    <ligand>
        <name>a divalent metal cation</name>
        <dbReference type="ChEBI" id="CHEBI:60240"/>
        <label>1</label>
    </ligand>
</feature>
<proteinExistence type="predicted"/>
<gene>
    <name evidence="2" type="ORF">METESE_21270</name>
</gene>
<dbReference type="AlphaFoldDB" id="A0AA48GT21"/>
<dbReference type="EMBL" id="AP027081">
    <property type="protein sequence ID" value="BDU77169.1"/>
    <property type="molecule type" value="Genomic_DNA"/>
</dbReference>
<sequence>MLVDAHCHLQDPRLAADLEGVLARARAAGVGAFVVCGTREADWGAVLDLARTRAGVIPFAGLHPWHVAEASPGWEPALVAAFHAGAGAGEAGLDFSEGRPDRDLQEAVLAAQVRLAAAHGLPLALHAVKAADRLAAVLRRVGLGRAGGYVHAFSGAPEVARTYLDLGLHLSFGGAITRPGATRAQAALAFVPRDRYLLETDAPDLAPAGVTGPNEPAHLALIAAAAGRIRGEDAGARAADNARTLLGRWLA</sequence>
<keyword evidence="3" id="KW-1185">Reference proteome</keyword>
<dbReference type="Pfam" id="PF01026">
    <property type="entry name" value="TatD_DNase"/>
    <property type="match status" value="1"/>
</dbReference>
<feature type="binding site" evidence="1">
    <location>
        <position position="126"/>
    </location>
    <ligand>
        <name>a divalent metal cation</name>
        <dbReference type="ChEBI" id="CHEBI:60240"/>
        <label>2</label>
    </ligand>
</feature>
<feature type="binding site" evidence="1">
    <location>
        <position position="201"/>
    </location>
    <ligand>
        <name>a divalent metal cation</name>
        <dbReference type="ChEBI" id="CHEBI:60240"/>
        <label>1</label>
    </ligand>
</feature>
<evidence type="ECO:0000256" key="1">
    <source>
        <dbReference type="PIRSR" id="PIRSR005902-1"/>
    </source>
</evidence>
<reference evidence="2" key="1">
    <citation type="journal article" date="2023" name="Int. J. Syst. Evol. Microbiol.">
        <title>Mesoterricola silvestris gen. nov., sp. nov., Mesoterricola sediminis sp. nov., Geothrix oryzae sp. nov., Geothrix edaphica sp. nov., Geothrix rubra sp. nov., and Geothrix limicola sp. nov., six novel members of Acidobacteriota isolated from soils.</title>
        <authorList>
            <person name="Itoh H."/>
            <person name="Sugisawa Y."/>
            <person name="Mise K."/>
            <person name="Xu Z."/>
            <person name="Kuniyasu M."/>
            <person name="Ushijima N."/>
            <person name="Kawano K."/>
            <person name="Kobayashi E."/>
            <person name="Shiratori Y."/>
            <person name="Masuda Y."/>
            <person name="Senoo K."/>
        </authorList>
    </citation>
    <scope>NUCLEOTIDE SEQUENCE</scope>
    <source>
        <strain evidence="2">W786</strain>
    </source>
</reference>
<evidence type="ECO:0000313" key="3">
    <source>
        <dbReference type="Proteomes" id="UP001228113"/>
    </source>
</evidence>
<dbReference type="KEGG" id="msea:METESE_21270"/>
<dbReference type="Proteomes" id="UP001228113">
    <property type="component" value="Chromosome"/>
</dbReference>
<keyword evidence="1" id="KW-0479">Metal-binding</keyword>
<dbReference type="Gene3D" id="3.20.20.140">
    <property type="entry name" value="Metal-dependent hydrolases"/>
    <property type="match status" value="1"/>
</dbReference>
<keyword evidence="2" id="KW-0378">Hydrolase</keyword>
<dbReference type="InterPro" id="IPR032466">
    <property type="entry name" value="Metal_Hydrolase"/>
</dbReference>
<feature type="binding site" evidence="1">
    <location>
        <position position="151"/>
    </location>
    <ligand>
        <name>a divalent metal cation</name>
        <dbReference type="ChEBI" id="CHEBI:60240"/>
        <label>2</label>
    </ligand>
</feature>
<dbReference type="RefSeq" id="WP_243335156.1">
    <property type="nucleotide sequence ID" value="NZ_AP027081.1"/>
</dbReference>
<dbReference type="PIRSF" id="PIRSF005902">
    <property type="entry name" value="DNase_TatD"/>
    <property type="match status" value="1"/>
</dbReference>
<dbReference type="CDD" id="cd01310">
    <property type="entry name" value="TatD_DNAse"/>
    <property type="match status" value="1"/>
</dbReference>
<dbReference type="InterPro" id="IPR001130">
    <property type="entry name" value="TatD-like"/>
</dbReference>
<protein>
    <submittedName>
        <fullName evidence="2">TatD family hydrolase</fullName>
    </submittedName>
</protein>
<dbReference type="GO" id="GO:0016788">
    <property type="term" value="F:hydrolase activity, acting on ester bonds"/>
    <property type="evidence" value="ECO:0007669"/>
    <property type="project" value="InterPro"/>
</dbReference>
<feature type="binding site" evidence="1">
    <location>
        <position position="8"/>
    </location>
    <ligand>
        <name>a divalent metal cation</name>
        <dbReference type="ChEBI" id="CHEBI:60240"/>
        <label>1</label>
    </ligand>
</feature>
<dbReference type="SUPFAM" id="SSF51556">
    <property type="entry name" value="Metallo-dependent hydrolases"/>
    <property type="match status" value="1"/>
</dbReference>
<dbReference type="PANTHER" id="PTHR46124:SF3">
    <property type="entry name" value="HYDROLASE"/>
    <property type="match status" value="1"/>
</dbReference>
<dbReference type="PANTHER" id="PTHR46124">
    <property type="entry name" value="D-AMINOACYL-TRNA DEACYLASE"/>
    <property type="match status" value="1"/>
</dbReference>
<name>A0AA48GT21_9BACT</name>
<organism evidence="2 3">
    <name type="scientific">Mesoterricola sediminis</name>
    <dbReference type="NCBI Taxonomy" id="2927980"/>
    <lineage>
        <taxon>Bacteria</taxon>
        <taxon>Pseudomonadati</taxon>
        <taxon>Acidobacteriota</taxon>
        <taxon>Holophagae</taxon>
        <taxon>Holophagales</taxon>
        <taxon>Holophagaceae</taxon>
        <taxon>Mesoterricola</taxon>
    </lineage>
</organism>
<dbReference type="GO" id="GO:0046872">
    <property type="term" value="F:metal ion binding"/>
    <property type="evidence" value="ECO:0007669"/>
    <property type="project" value="UniProtKB-KW"/>
</dbReference>
<evidence type="ECO:0000313" key="2">
    <source>
        <dbReference type="EMBL" id="BDU77169.1"/>
    </source>
</evidence>